<feature type="domain" description="DinB-like" evidence="2">
    <location>
        <begin position="7"/>
        <end position="169"/>
    </location>
</feature>
<evidence type="ECO:0000313" key="4">
    <source>
        <dbReference type="Proteomes" id="UP000184396"/>
    </source>
</evidence>
<keyword evidence="4" id="KW-1185">Reference proteome</keyword>
<dbReference type="OrthoDB" id="1524454at2"/>
<keyword evidence="1" id="KW-0472">Membrane</keyword>
<dbReference type="EMBL" id="FQYK01000001">
    <property type="protein sequence ID" value="SHI29313.1"/>
    <property type="molecule type" value="Genomic_DNA"/>
</dbReference>
<dbReference type="STRING" id="1178825.SAMN05216261_0064"/>
<gene>
    <name evidence="3" type="ORF">SAMN05216261_0064</name>
</gene>
<organism evidence="3 4">
    <name type="scientific">Algibacter luteus</name>
    <dbReference type="NCBI Taxonomy" id="1178825"/>
    <lineage>
        <taxon>Bacteria</taxon>
        <taxon>Pseudomonadati</taxon>
        <taxon>Bacteroidota</taxon>
        <taxon>Flavobacteriia</taxon>
        <taxon>Flavobacteriales</taxon>
        <taxon>Flavobacteriaceae</taxon>
        <taxon>Algibacter</taxon>
    </lineage>
</organism>
<evidence type="ECO:0000259" key="2">
    <source>
        <dbReference type="Pfam" id="PF12867"/>
    </source>
</evidence>
<name>A0A1M5ZZH4_9FLAO</name>
<dbReference type="RefSeq" id="WP_143148034.1">
    <property type="nucleotide sequence ID" value="NZ_ALIH01000004.1"/>
</dbReference>
<dbReference type="Gene3D" id="1.20.120.450">
    <property type="entry name" value="dinb family like domain"/>
    <property type="match status" value="1"/>
</dbReference>
<sequence>MKNWSKQIDENTQNFVETFGGLSMEQLNWKPNANTWSIAQNMEHLIVINKTYFPIIESIRNGKYKKPFIAKFGFIVAFFGKTILQAVQPDRKKKMKTFPIWEPSKSAIPEGILDRFKAHQSELQQIIENSRDLIEKRTIISSPANKNLVYKLETAFDIIVTHEQRHFQQSKETYQLMIKESRS</sequence>
<accession>A0A1M5ZZH4</accession>
<protein>
    <submittedName>
        <fullName evidence="3">DinB superfamily protein</fullName>
    </submittedName>
</protein>
<dbReference type="Proteomes" id="UP000184396">
    <property type="component" value="Unassembled WGS sequence"/>
</dbReference>
<keyword evidence="1" id="KW-1133">Transmembrane helix</keyword>
<keyword evidence="1" id="KW-0812">Transmembrane</keyword>
<evidence type="ECO:0000313" key="3">
    <source>
        <dbReference type="EMBL" id="SHI29313.1"/>
    </source>
</evidence>
<reference evidence="3 4" key="1">
    <citation type="submission" date="2016-11" db="EMBL/GenBank/DDBJ databases">
        <authorList>
            <person name="Jaros S."/>
            <person name="Januszkiewicz K."/>
            <person name="Wedrychowicz H."/>
        </authorList>
    </citation>
    <scope>NUCLEOTIDE SEQUENCE [LARGE SCALE GENOMIC DNA]</scope>
    <source>
        <strain evidence="3 4">CGMCC 1.12213</strain>
    </source>
</reference>
<feature type="transmembrane region" description="Helical" evidence="1">
    <location>
        <begin position="68"/>
        <end position="87"/>
    </location>
</feature>
<dbReference type="eggNOG" id="COG2318">
    <property type="taxonomic scope" value="Bacteria"/>
</dbReference>
<dbReference type="Pfam" id="PF12867">
    <property type="entry name" value="DinB_2"/>
    <property type="match status" value="1"/>
</dbReference>
<dbReference type="InterPro" id="IPR024775">
    <property type="entry name" value="DinB-like"/>
</dbReference>
<dbReference type="SUPFAM" id="SSF109854">
    <property type="entry name" value="DinB/YfiT-like putative metalloenzymes"/>
    <property type="match status" value="1"/>
</dbReference>
<dbReference type="InterPro" id="IPR034660">
    <property type="entry name" value="DinB/YfiT-like"/>
</dbReference>
<evidence type="ECO:0000256" key="1">
    <source>
        <dbReference type="SAM" id="Phobius"/>
    </source>
</evidence>
<dbReference type="AlphaFoldDB" id="A0A1M5ZZH4"/>
<proteinExistence type="predicted"/>